<dbReference type="PROSITE" id="PS52045">
    <property type="entry name" value="NEPROSIN_PEP_CD"/>
    <property type="match status" value="1"/>
</dbReference>
<dbReference type="Gene3D" id="3.90.1320.10">
    <property type="entry name" value="Outer-capsid protein sigma 3, large lobe"/>
    <property type="match status" value="1"/>
</dbReference>
<gene>
    <name evidence="3" type="primary">LOC120104001</name>
</gene>
<reference evidence="3" key="1">
    <citation type="submission" date="2025-08" db="UniProtKB">
        <authorList>
            <consortium name="RefSeq"/>
        </authorList>
    </citation>
    <scope>IDENTIFICATION</scope>
    <source>
        <tissue evidence="3">Young leaves</tissue>
    </source>
</reference>
<dbReference type="InterPro" id="IPR004314">
    <property type="entry name" value="Neprosin"/>
</dbReference>
<dbReference type="KEGG" id="pda:120104001"/>
<dbReference type="InterPro" id="IPR025521">
    <property type="entry name" value="Neprosin_propep"/>
</dbReference>
<protein>
    <submittedName>
        <fullName evidence="3">Uncharacterized protein LOC120104001</fullName>
    </submittedName>
</protein>
<evidence type="ECO:0000259" key="1">
    <source>
        <dbReference type="PROSITE" id="PS52045"/>
    </source>
</evidence>
<keyword evidence="2" id="KW-1185">Reference proteome</keyword>
<evidence type="ECO:0000313" key="3">
    <source>
        <dbReference type="RefSeq" id="XP_038976248.1"/>
    </source>
</evidence>
<dbReference type="Pfam" id="PF03080">
    <property type="entry name" value="Neprosin"/>
    <property type="match status" value="1"/>
</dbReference>
<dbReference type="AlphaFoldDB" id="A0A8B8ZXI5"/>
<proteinExistence type="predicted"/>
<dbReference type="RefSeq" id="XP_038976248.1">
    <property type="nucleotide sequence ID" value="XM_039120320.1"/>
</dbReference>
<feature type="domain" description="Neprosin PEP catalytic" evidence="1">
    <location>
        <begin position="121"/>
        <end position="375"/>
    </location>
</feature>
<dbReference type="PANTHER" id="PTHR31589">
    <property type="entry name" value="PROTEIN, PUTATIVE (DUF239)-RELATED-RELATED"/>
    <property type="match status" value="1"/>
</dbReference>
<dbReference type="GeneID" id="120104001"/>
<name>A0A8B8ZXI5_PHODC</name>
<dbReference type="Proteomes" id="UP000228380">
    <property type="component" value="Unplaced"/>
</dbReference>
<dbReference type="PANTHER" id="PTHR31589:SF110">
    <property type="entry name" value="PROTEIN, PUTATIVE (DUF239)-RELATED"/>
    <property type="match status" value="1"/>
</dbReference>
<dbReference type="OrthoDB" id="1858978at2759"/>
<dbReference type="Pfam" id="PF14365">
    <property type="entry name" value="Neprosin_AP"/>
    <property type="match status" value="1"/>
</dbReference>
<evidence type="ECO:0000313" key="2">
    <source>
        <dbReference type="Proteomes" id="UP000228380"/>
    </source>
</evidence>
<organism evidence="2 3">
    <name type="scientific">Phoenix dactylifera</name>
    <name type="common">Date palm</name>
    <dbReference type="NCBI Taxonomy" id="42345"/>
    <lineage>
        <taxon>Eukaryota</taxon>
        <taxon>Viridiplantae</taxon>
        <taxon>Streptophyta</taxon>
        <taxon>Embryophyta</taxon>
        <taxon>Tracheophyta</taxon>
        <taxon>Spermatophyta</taxon>
        <taxon>Magnoliopsida</taxon>
        <taxon>Liliopsida</taxon>
        <taxon>Arecaceae</taxon>
        <taxon>Coryphoideae</taxon>
        <taxon>Phoeniceae</taxon>
        <taxon>Phoenix</taxon>
    </lineage>
</organism>
<sequence length="375" mass="42231">MATHELQRHLKRLNKPAIKSIKSPDGDIIDCVHISHQPAFDHPLLKNHTIQMRPSFNPFSLYDANKVEKETSSITQLWHQNGRCPNDTIPIRRTRKDDLLRASSIERYGKKSHGAIPNDVSVSHDGYIHEHSFAVANGQHYGTSVFMSVWNPYVHDPLEFSNTQLWLFGGPWEFLNTVEAGWQVYPNLYGDNRTRLFTYWTNDRYRQTGCYNLLCSAFVQVSNKVALGSSLKPVSNYDGQQYGILVVVYKDQKTGNWWLQFGNKLDIGYWPASLVKHLPHAAGAAWGAEIINLNISSEHTSTVMGSGHFGKEGLRKASLCGNIHILDESLNIKQPPEITLIAESPNCYDVVRAPNSEDLGTHFFYGGPGKSPNCP</sequence>
<dbReference type="InterPro" id="IPR053168">
    <property type="entry name" value="Glutamic_endopeptidase"/>
</dbReference>
<accession>A0A8B8ZXI5</accession>